<name>A0A061S341_9CHLO</name>
<evidence type="ECO:0000313" key="1">
    <source>
        <dbReference type="EMBL" id="JAC77444.1"/>
    </source>
</evidence>
<feature type="non-terminal residue" evidence="1">
    <location>
        <position position="36"/>
    </location>
</feature>
<dbReference type="EMBL" id="GBEZ01008064">
    <property type="protein sequence ID" value="JAC77444.1"/>
    <property type="molecule type" value="Transcribed_RNA"/>
</dbReference>
<proteinExistence type="predicted"/>
<accession>A0A061S341</accession>
<reference evidence="1" key="1">
    <citation type="submission" date="2014-05" db="EMBL/GenBank/DDBJ databases">
        <title>The transcriptome of the halophilic microalga Tetraselmis sp. GSL018 isolated from the Great Salt Lake, Utah.</title>
        <authorList>
            <person name="Jinkerson R.E."/>
            <person name="D'Adamo S."/>
            <person name="Posewitz M.C."/>
        </authorList>
    </citation>
    <scope>NUCLEOTIDE SEQUENCE</scope>
    <source>
        <strain evidence="1">GSL018</strain>
    </source>
</reference>
<gene>
    <name evidence="1" type="ORF">TSPGSL018_17660</name>
</gene>
<protein>
    <submittedName>
        <fullName evidence="1">Uncharacterized protein</fullName>
    </submittedName>
</protein>
<sequence length="36" mass="4157">MGRGNYFPGTPNHSLYLIKLIKLQLSWGKLRREPAT</sequence>
<organism evidence="1">
    <name type="scientific">Tetraselmis sp. GSL018</name>
    <dbReference type="NCBI Taxonomy" id="582737"/>
    <lineage>
        <taxon>Eukaryota</taxon>
        <taxon>Viridiplantae</taxon>
        <taxon>Chlorophyta</taxon>
        <taxon>core chlorophytes</taxon>
        <taxon>Chlorodendrophyceae</taxon>
        <taxon>Chlorodendrales</taxon>
        <taxon>Chlorodendraceae</taxon>
        <taxon>Tetraselmis</taxon>
    </lineage>
</organism>
<dbReference type="AlphaFoldDB" id="A0A061S341"/>